<dbReference type="Gene3D" id="3.30.420.10">
    <property type="entry name" value="Ribonuclease H-like superfamily/Ribonuclease H"/>
    <property type="match status" value="1"/>
</dbReference>
<dbReference type="Ensembl" id="ENSOSIT00000045547.1">
    <property type="protein sequence ID" value="ENSOSIP00000043276.1"/>
    <property type="gene ID" value="ENSOSIG00000020787.1"/>
</dbReference>
<keyword evidence="3" id="KW-0540">Nuclease</keyword>
<dbReference type="PROSITE" id="PS50994">
    <property type="entry name" value="INTEGRASE"/>
    <property type="match status" value="1"/>
</dbReference>
<accession>A0A8C7ZGJ4</accession>
<evidence type="ECO:0000313" key="9">
    <source>
        <dbReference type="Ensembl" id="ENSOSIP00000043276.1"/>
    </source>
</evidence>
<dbReference type="Gene3D" id="1.10.340.70">
    <property type="match status" value="1"/>
</dbReference>
<dbReference type="Pfam" id="PF17917">
    <property type="entry name" value="RT_RNaseH"/>
    <property type="match status" value="1"/>
</dbReference>
<evidence type="ECO:0000259" key="8">
    <source>
        <dbReference type="PROSITE" id="PS50994"/>
    </source>
</evidence>
<dbReference type="InterPro" id="IPR041588">
    <property type="entry name" value="Integrase_H2C2"/>
</dbReference>
<dbReference type="GeneTree" id="ENSGT01060000248608"/>
<dbReference type="Proteomes" id="UP000694383">
    <property type="component" value="Unplaced"/>
</dbReference>
<keyword evidence="10" id="KW-1185">Reference proteome</keyword>
<reference evidence="9" key="1">
    <citation type="submission" date="2025-08" db="UniProtKB">
        <authorList>
            <consortium name="Ensembl"/>
        </authorList>
    </citation>
    <scope>IDENTIFICATION</scope>
</reference>
<dbReference type="GO" id="GO:0003964">
    <property type="term" value="F:RNA-directed DNA polymerase activity"/>
    <property type="evidence" value="ECO:0007669"/>
    <property type="project" value="UniProtKB-KW"/>
</dbReference>
<dbReference type="Gene3D" id="3.10.20.370">
    <property type="match status" value="1"/>
</dbReference>
<evidence type="ECO:0000256" key="3">
    <source>
        <dbReference type="ARBA" id="ARBA00022722"/>
    </source>
</evidence>
<keyword evidence="4" id="KW-0255">Endonuclease</keyword>
<protein>
    <recommendedName>
        <fullName evidence="7">Gypsy retrotransposon integrase-like protein 1</fullName>
    </recommendedName>
</protein>
<dbReference type="InterPro" id="IPR001584">
    <property type="entry name" value="Integrase_cat-core"/>
</dbReference>
<evidence type="ECO:0000256" key="6">
    <source>
        <dbReference type="ARBA" id="ARBA00022918"/>
    </source>
</evidence>
<evidence type="ECO:0000256" key="4">
    <source>
        <dbReference type="ARBA" id="ARBA00022759"/>
    </source>
</evidence>
<dbReference type="GO" id="GO:0016787">
    <property type="term" value="F:hydrolase activity"/>
    <property type="evidence" value="ECO:0007669"/>
    <property type="project" value="UniProtKB-KW"/>
</dbReference>
<dbReference type="InterPro" id="IPR036397">
    <property type="entry name" value="RNaseH_sf"/>
</dbReference>
<evidence type="ECO:0000256" key="1">
    <source>
        <dbReference type="ARBA" id="ARBA00022679"/>
    </source>
</evidence>
<dbReference type="FunFam" id="1.10.340.70:FF:000001">
    <property type="entry name" value="Retrovirus-related Pol polyprotein from transposon gypsy-like Protein"/>
    <property type="match status" value="1"/>
</dbReference>
<dbReference type="InterPro" id="IPR012337">
    <property type="entry name" value="RNaseH-like_sf"/>
</dbReference>
<dbReference type="SUPFAM" id="SSF56672">
    <property type="entry name" value="DNA/RNA polymerases"/>
    <property type="match status" value="1"/>
</dbReference>
<dbReference type="GO" id="GO:0003676">
    <property type="term" value="F:nucleic acid binding"/>
    <property type="evidence" value="ECO:0007669"/>
    <property type="project" value="InterPro"/>
</dbReference>
<dbReference type="SUPFAM" id="SSF53098">
    <property type="entry name" value="Ribonuclease H-like"/>
    <property type="match status" value="1"/>
</dbReference>
<proteinExistence type="predicted"/>
<dbReference type="GO" id="GO:0004519">
    <property type="term" value="F:endonuclease activity"/>
    <property type="evidence" value="ECO:0007669"/>
    <property type="project" value="UniProtKB-KW"/>
</dbReference>
<sequence>MFVSAPILIQPDTNRQFVVEVDASDSGVGAVLSQREEASGKLKPCAFFSKKLSPAEKNYDMGNRELLAIKLALEEWRHWLEGAALPFIVWTDHKNLSYLRSTKRLNSRQARWCLFFDRFKFTITYRPGSRNAKPDALSRKFCSSESTTTSNILPPTCVIGNLTWDIETRVAQAQGEEPNHPTPPNGTLYVPSSLRSDVLTWAHTFRIACHGGVHRTLHLLRRRFYWPSMTRDVREYIAACTTCARSKTSHSPPSGLLHPLPTPSRPWSHIAVDFVTGLPPSHGHSIIFTVIDRFSKFVHFIPLPQLPTATETADILVHHIFRHHGIPSDIVSDRGPQFCSQVWKAFCSALGATVSLTSGYHPQSNGQAERANQELEASLRCLAADNPSDWSKYL</sequence>
<reference evidence="9" key="2">
    <citation type="submission" date="2025-09" db="UniProtKB">
        <authorList>
            <consortium name="Ensembl"/>
        </authorList>
    </citation>
    <scope>IDENTIFICATION</scope>
</reference>
<organism evidence="9 10">
    <name type="scientific">Oryzias sinensis</name>
    <name type="common">Chinese medaka</name>
    <dbReference type="NCBI Taxonomy" id="183150"/>
    <lineage>
        <taxon>Eukaryota</taxon>
        <taxon>Metazoa</taxon>
        <taxon>Chordata</taxon>
        <taxon>Craniata</taxon>
        <taxon>Vertebrata</taxon>
        <taxon>Euteleostomi</taxon>
        <taxon>Actinopterygii</taxon>
        <taxon>Neopterygii</taxon>
        <taxon>Teleostei</taxon>
        <taxon>Neoteleostei</taxon>
        <taxon>Acanthomorphata</taxon>
        <taxon>Ovalentaria</taxon>
        <taxon>Atherinomorphae</taxon>
        <taxon>Beloniformes</taxon>
        <taxon>Adrianichthyidae</taxon>
        <taxon>Oryziinae</taxon>
        <taxon>Oryzias</taxon>
    </lineage>
</organism>
<dbReference type="CDD" id="cd09274">
    <property type="entry name" value="RNase_HI_RT_Ty3"/>
    <property type="match status" value="1"/>
</dbReference>
<dbReference type="GO" id="GO:0015074">
    <property type="term" value="P:DNA integration"/>
    <property type="evidence" value="ECO:0007669"/>
    <property type="project" value="InterPro"/>
</dbReference>
<dbReference type="InterPro" id="IPR043502">
    <property type="entry name" value="DNA/RNA_pol_sf"/>
</dbReference>
<keyword evidence="1" id="KW-0808">Transferase</keyword>
<dbReference type="PANTHER" id="PTHR37984">
    <property type="entry name" value="PROTEIN CBG26694"/>
    <property type="match status" value="1"/>
</dbReference>
<name>A0A8C7ZGJ4_9TELE</name>
<keyword evidence="6" id="KW-0695">RNA-directed DNA polymerase</keyword>
<evidence type="ECO:0000256" key="7">
    <source>
        <dbReference type="ARBA" id="ARBA00039658"/>
    </source>
</evidence>
<dbReference type="AlphaFoldDB" id="A0A8C7ZGJ4"/>
<dbReference type="InterPro" id="IPR050951">
    <property type="entry name" value="Retrovirus_Pol_polyprotein"/>
</dbReference>
<dbReference type="Pfam" id="PF00665">
    <property type="entry name" value="rve"/>
    <property type="match status" value="1"/>
</dbReference>
<evidence type="ECO:0000256" key="2">
    <source>
        <dbReference type="ARBA" id="ARBA00022695"/>
    </source>
</evidence>
<keyword evidence="2" id="KW-0548">Nucleotidyltransferase</keyword>
<dbReference type="Pfam" id="PF17921">
    <property type="entry name" value="Integrase_H2C2"/>
    <property type="match status" value="1"/>
</dbReference>
<keyword evidence="5" id="KW-0378">Hydrolase</keyword>
<dbReference type="PANTHER" id="PTHR37984:SF5">
    <property type="entry name" value="PROTEIN NYNRIN-LIKE"/>
    <property type="match status" value="1"/>
</dbReference>
<evidence type="ECO:0000313" key="10">
    <source>
        <dbReference type="Proteomes" id="UP000694383"/>
    </source>
</evidence>
<evidence type="ECO:0000256" key="5">
    <source>
        <dbReference type="ARBA" id="ARBA00022801"/>
    </source>
</evidence>
<dbReference type="FunFam" id="3.10.20.370:FF:000003">
    <property type="entry name" value="Transposon Tf2-6 polyprotein"/>
    <property type="match status" value="1"/>
</dbReference>
<feature type="domain" description="Integrase catalytic" evidence="8">
    <location>
        <begin position="262"/>
        <end position="394"/>
    </location>
</feature>
<dbReference type="InterPro" id="IPR041373">
    <property type="entry name" value="RT_RNaseH"/>
</dbReference>